<comment type="caution">
    <text evidence="1">The sequence shown here is derived from an EMBL/GenBank/DDBJ whole genome shotgun (WGS) entry which is preliminary data.</text>
</comment>
<protein>
    <submittedName>
        <fullName evidence="1">Uncharacterized protein</fullName>
    </submittedName>
</protein>
<evidence type="ECO:0000313" key="2">
    <source>
        <dbReference type="Proteomes" id="UP000234474"/>
    </source>
</evidence>
<dbReference type="EMBL" id="MSZS01000011">
    <property type="protein sequence ID" value="PKX88937.1"/>
    <property type="molecule type" value="Genomic_DNA"/>
</dbReference>
<dbReference type="Proteomes" id="UP000234474">
    <property type="component" value="Unassembled WGS sequence"/>
</dbReference>
<name>A0A2I1BU59_ASPN1</name>
<reference evidence="2" key="1">
    <citation type="journal article" date="2018" name="Proc. Natl. Acad. Sci. U.S.A.">
        <title>Linking secondary metabolites to gene clusters through genome sequencing of six diverse Aspergillus species.</title>
        <authorList>
            <person name="Kaerboelling I."/>
            <person name="Vesth T.C."/>
            <person name="Frisvad J.C."/>
            <person name="Nybo J.L."/>
            <person name="Theobald S."/>
            <person name="Kuo A."/>
            <person name="Bowyer P."/>
            <person name="Matsuda Y."/>
            <person name="Mondo S."/>
            <person name="Lyhne E.K."/>
            <person name="Kogle M.E."/>
            <person name="Clum A."/>
            <person name="Lipzen A."/>
            <person name="Salamov A."/>
            <person name="Ngan C.Y."/>
            <person name="Daum C."/>
            <person name="Chiniquy J."/>
            <person name="Barry K."/>
            <person name="LaButti K."/>
            <person name="Haridas S."/>
            <person name="Simmons B.A."/>
            <person name="Magnuson J.K."/>
            <person name="Mortensen U.H."/>
            <person name="Larsen T.O."/>
            <person name="Grigoriev I.V."/>
            <person name="Baker S.E."/>
            <person name="Andersen M.R."/>
        </authorList>
    </citation>
    <scope>NUCLEOTIDE SEQUENCE [LARGE SCALE GENOMIC DNA]</scope>
    <source>
        <strain evidence="2">IBT 16806</strain>
    </source>
</reference>
<dbReference type="AlphaFoldDB" id="A0A2I1BU59"/>
<dbReference type="GeneID" id="36539737"/>
<sequence length="196" mass="22326">MQLRLRRISCLPNLQNITGFQCWENVCVEQVCSNNSTSGCLSMLRIRLLERPEMRYIKVQDGQRWYAPFYSRTTMLVAWYVIFLASLHALRNGHADVCSLLEATRNNMANQELQVSQHVNDETKEDGFIPICRGVFTSIGYRSTACSHQLGSKAHDGHMDTPHRQLFRSVEHCTVGQTQPASWSHEVSSIAYFVGS</sequence>
<accession>A0A2I1BU59</accession>
<evidence type="ECO:0000313" key="1">
    <source>
        <dbReference type="EMBL" id="PKX88937.1"/>
    </source>
</evidence>
<dbReference type="VEuPathDB" id="FungiDB:P174DRAFT_60619"/>
<keyword evidence="2" id="KW-1185">Reference proteome</keyword>
<proteinExistence type="predicted"/>
<dbReference type="RefSeq" id="XP_024677532.1">
    <property type="nucleotide sequence ID" value="XM_024832400.1"/>
</dbReference>
<organism evidence="1 2">
    <name type="scientific">Aspergillus novofumigatus (strain IBT 16806)</name>
    <dbReference type="NCBI Taxonomy" id="1392255"/>
    <lineage>
        <taxon>Eukaryota</taxon>
        <taxon>Fungi</taxon>
        <taxon>Dikarya</taxon>
        <taxon>Ascomycota</taxon>
        <taxon>Pezizomycotina</taxon>
        <taxon>Eurotiomycetes</taxon>
        <taxon>Eurotiomycetidae</taxon>
        <taxon>Eurotiales</taxon>
        <taxon>Aspergillaceae</taxon>
        <taxon>Aspergillus</taxon>
        <taxon>Aspergillus subgen. Fumigati</taxon>
    </lineage>
</organism>
<gene>
    <name evidence="1" type="ORF">P174DRAFT_60619</name>
</gene>